<dbReference type="InterPro" id="IPR005186">
    <property type="entry name" value="FlaG"/>
</dbReference>
<dbReference type="InterPro" id="IPR035924">
    <property type="entry name" value="FlaG-like_sf"/>
</dbReference>
<dbReference type="PANTHER" id="PTHR37166">
    <property type="entry name" value="PROTEIN FLAG"/>
    <property type="match status" value="1"/>
</dbReference>
<dbReference type="SUPFAM" id="SSF160214">
    <property type="entry name" value="FlaG-like"/>
    <property type="match status" value="1"/>
</dbReference>
<accession>A0A1R0Y2A9</accession>
<dbReference type="RefSeq" id="WP_076119080.1">
    <property type="nucleotide sequence ID" value="NZ_MPTC01000007.1"/>
</dbReference>
<proteinExistence type="predicted"/>
<dbReference type="Gene3D" id="3.30.160.170">
    <property type="entry name" value="FlaG-like"/>
    <property type="match status" value="1"/>
</dbReference>
<keyword evidence="2" id="KW-0969">Cilium</keyword>
<feature type="compositionally biased region" description="Polar residues" evidence="1">
    <location>
        <begin position="1"/>
        <end position="11"/>
    </location>
</feature>
<organism evidence="2 3">
    <name type="scientific">Paenibacillus odorifer</name>
    <dbReference type="NCBI Taxonomy" id="189426"/>
    <lineage>
        <taxon>Bacteria</taxon>
        <taxon>Bacillati</taxon>
        <taxon>Bacillota</taxon>
        <taxon>Bacilli</taxon>
        <taxon>Bacillales</taxon>
        <taxon>Paenibacillaceae</taxon>
        <taxon>Paenibacillus</taxon>
    </lineage>
</organism>
<dbReference type="Proteomes" id="UP000187439">
    <property type="component" value="Unassembled WGS sequence"/>
</dbReference>
<feature type="region of interest" description="Disordered" evidence="1">
    <location>
        <begin position="1"/>
        <end position="29"/>
    </location>
</feature>
<protein>
    <submittedName>
        <fullName evidence="2">Flagellar biosynthesis protein FlaG</fullName>
    </submittedName>
</protein>
<dbReference type="EMBL" id="MPTC01000007">
    <property type="protein sequence ID" value="OMD41436.1"/>
    <property type="molecule type" value="Genomic_DNA"/>
</dbReference>
<comment type="caution">
    <text evidence="2">The sequence shown here is derived from an EMBL/GenBank/DDBJ whole genome shotgun (WGS) entry which is preliminary data.</text>
</comment>
<dbReference type="Pfam" id="PF03646">
    <property type="entry name" value="FlaG"/>
    <property type="match status" value="1"/>
</dbReference>
<dbReference type="AlphaFoldDB" id="A0A1R0Y2A9"/>
<sequence>MDVRLSNSGSYTKKIMDTGGTSSATPINEHKEETVKLGQLRSNVELKKLESQGFSVSTGEEQVIKALDRALKALQGPTTTFEVSVHKQTKAIMVKVLNKETGELIREIPPEKTLDLVANMMEIVGIMIDERI</sequence>
<evidence type="ECO:0000313" key="2">
    <source>
        <dbReference type="EMBL" id="OMD41436.1"/>
    </source>
</evidence>
<evidence type="ECO:0000256" key="1">
    <source>
        <dbReference type="SAM" id="MobiDB-lite"/>
    </source>
</evidence>
<keyword evidence="2" id="KW-0282">Flagellum</keyword>
<evidence type="ECO:0000313" key="3">
    <source>
        <dbReference type="Proteomes" id="UP000187439"/>
    </source>
</evidence>
<keyword evidence="2" id="KW-0966">Cell projection</keyword>
<dbReference type="PANTHER" id="PTHR37166:SF1">
    <property type="entry name" value="PROTEIN FLAG"/>
    <property type="match status" value="1"/>
</dbReference>
<name>A0A1R0Y2A9_9BACL</name>
<gene>
    <name evidence="2" type="ORF">BSK52_11100</name>
</gene>
<dbReference type="OrthoDB" id="9799867at2"/>
<reference evidence="2 3" key="1">
    <citation type="submission" date="2016-10" db="EMBL/GenBank/DDBJ databases">
        <title>Paenibacillus species isolates.</title>
        <authorList>
            <person name="Beno S.M."/>
        </authorList>
    </citation>
    <scope>NUCLEOTIDE SEQUENCE [LARGE SCALE GENOMIC DNA]</scope>
    <source>
        <strain evidence="2 3">FSL H7-0710</strain>
    </source>
</reference>